<evidence type="ECO:0008006" key="4">
    <source>
        <dbReference type="Google" id="ProtNLM"/>
    </source>
</evidence>
<sequence length="63" mass="6551">MRLILTAVLFAVIATTMMGAGITFVLSTPGYTSMMLMLAAGAGFVLALPVAWFVASSVLKAVR</sequence>
<evidence type="ECO:0000313" key="3">
    <source>
        <dbReference type="Proteomes" id="UP000503018"/>
    </source>
</evidence>
<evidence type="ECO:0000256" key="1">
    <source>
        <dbReference type="SAM" id="Phobius"/>
    </source>
</evidence>
<protein>
    <recommendedName>
        <fullName evidence="4">CTP synthetase</fullName>
    </recommendedName>
</protein>
<reference evidence="2 3" key="1">
    <citation type="submission" date="2020-01" db="EMBL/GenBank/DDBJ databases">
        <title>Sphingomonas sp. strain CSW-10.</title>
        <authorList>
            <person name="Chen W.-M."/>
        </authorList>
    </citation>
    <scope>NUCLEOTIDE SEQUENCE [LARGE SCALE GENOMIC DNA]</scope>
    <source>
        <strain evidence="2 3">CSW-10</strain>
    </source>
</reference>
<dbReference type="Proteomes" id="UP000503018">
    <property type="component" value="Chromosome"/>
</dbReference>
<keyword evidence="3" id="KW-1185">Reference proteome</keyword>
<dbReference type="KEGG" id="slan:GV829_03525"/>
<keyword evidence="1" id="KW-1133">Transmembrane helix</keyword>
<evidence type="ECO:0000313" key="2">
    <source>
        <dbReference type="EMBL" id="QJQ31626.1"/>
    </source>
</evidence>
<keyword evidence="1" id="KW-0812">Transmembrane</keyword>
<dbReference type="EMBL" id="CP053015">
    <property type="protein sequence ID" value="QJQ31626.1"/>
    <property type="molecule type" value="Genomic_DNA"/>
</dbReference>
<organism evidence="2 3">
    <name type="scientific">Sphingomonas lacunae</name>
    <dbReference type="NCBI Taxonomy" id="2698828"/>
    <lineage>
        <taxon>Bacteria</taxon>
        <taxon>Pseudomonadati</taxon>
        <taxon>Pseudomonadota</taxon>
        <taxon>Alphaproteobacteria</taxon>
        <taxon>Sphingomonadales</taxon>
        <taxon>Sphingomonadaceae</taxon>
        <taxon>Sphingomonas</taxon>
    </lineage>
</organism>
<keyword evidence="1" id="KW-0472">Membrane</keyword>
<accession>A0A6M4ASF0</accession>
<gene>
    <name evidence="2" type="ORF">GV829_03525</name>
</gene>
<dbReference type="RefSeq" id="WP_169943847.1">
    <property type="nucleotide sequence ID" value="NZ_CP053015.1"/>
</dbReference>
<feature type="transmembrane region" description="Helical" evidence="1">
    <location>
        <begin position="35"/>
        <end position="55"/>
    </location>
</feature>
<name>A0A6M4ASF0_9SPHN</name>
<dbReference type="AlphaFoldDB" id="A0A6M4ASF0"/>
<proteinExistence type="predicted"/>